<accession>A0A345KWB6</accession>
<keyword evidence="2" id="KW-1185">Reference proteome</keyword>
<proteinExistence type="predicted"/>
<dbReference type="GeneID" id="54997672"/>
<dbReference type="KEGG" id="vg:54997672"/>
<evidence type="ECO:0000313" key="2">
    <source>
        <dbReference type="Proteomes" id="UP000260367"/>
    </source>
</evidence>
<dbReference type="Proteomes" id="UP000260367">
    <property type="component" value="Segment"/>
</dbReference>
<dbReference type="RefSeq" id="YP_009806802.1">
    <property type="nucleotide sequence ID" value="NC_048017.1"/>
</dbReference>
<name>A0A345KWB6_9CAUD</name>
<sequence>MTTDTRIPVPTFEEAVAALLEVVSESPQATHRHAYLDNLNLPFDLTATWLARLDAPIVAAAQGTYEFNGTKRFNNARLTTLWNRLFVSYDGDETPLPYDWPHIGFFGMARVVQVAEWYQVYVLMNKVQRANDGGLDWRGSAVRALKSTRRLMHSKTSGARVQLGIAGSSPAHEEMWQNVDSLIAKALASLNK</sequence>
<gene>
    <name evidence="1" type="primary">23</name>
    <name evidence="1" type="ORF">SEA_EDEN_23</name>
</gene>
<reference evidence="2" key="1">
    <citation type="submission" date="2018-06" db="EMBL/GenBank/DDBJ databases">
        <authorList>
            <person name="Zhirakovskaya E."/>
        </authorList>
    </citation>
    <scope>NUCLEOTIDE SEQUENCE [LARGE SCALE GENOMIC DNA]</scope>
</reference>
<dbReference type="EMBL" id="MH509447">
    <property type="protein sequence ID" value="AXH47318.1"/>
    <property type="molecule type" value="Genomic_DNA"/>
</dbReference>
<evidence type="ECO:0000313" key="1">
    <source>
        <dbReference type="EMBL" id="AXH47318.1"/>
    </source>
</evidence>
<protein>
    <submittedName>
        <fullName evidence="1">Uncharacterized protein</fullName>
    </submittedName>
</protein>
<organism evidence="1 2">
    <name type="scientific">Microbacterium phage Eden</name>
    <dbReference type="NCBI Taxonomy" id="2250289"/>
    <lineage>
        <taxon>Viruses</taxon>
        <taxon>Duplodnaviria</taxon>
        <taxon>Heunggongvirae</taxon>
        <taxon>Uroviricota</taxon>
        <taxon>Caudoviricetes</taxon>
        <taxon>Edenvirus</taxon>
        <taxon>Edenvirus eden</taxon>
    </lineage>
</organism>